<dbReference type="RefSeq" id="WP_379046995.1">
    <property type="nucleotide sequence ID" value="NZ_JBHULZ010000041.1"/>
</dbReference>
<feature type="compositionally biased region" description="Basic and acidic residues" evidence="1">
    <location>
        <begin position="124"/>
        <end position="149"/>
    </location>
</feature>
<name>A0ABW5SE48_9FLAO</name>
<accession>A0ABW5SE48</accession>
<dbReference type="EMBL" id="JBHULZ010000041">
    <property type="protein sequence ID" value="MFD2698058.1"/>
    <property type="molecule type" value="Genomic_DNA"/>
</dbReference>
<gene>
    <name evidence="2" type="ORF">ACFSQ0_08650</name>
</gene>
<keyword evidence="3" id="KW-1185">Reference proteome</keyword>
<sequence length="287" mass="33216">MKKQLEAELMSLAHRILQLRNRAEVHELKAISAELHEKLSVLSFTEKHFEGNQPTIGKSQIEERLARFDESTHTQTKTTATSQEKPIEKTSESDHKDITESKKDTPKEENTSDLITSETSKSINQEKTETEASVKKEENTTDFGVHFDELPQFEPIGTTKEQEKPSQPATTKKEQSLPKQEMLFGSELAEFEPKKTHNDQVAQKKSLNQRLKQGIQIGLNDRLAYIKHLFDGDANDYNRVISQLNTLEHWQEAHSFLQEQVKPDYNHWENKEEIETRFMNAIENKFI</sequence>
<evidence type="ECO:0000256" key="1">
    <source>
        <dbReference type="SAM" id="MobiDB-lite"/>
    </source>
</evidence>
<reference evidence="3" key="1">
    <citation type="journal article" date="2019" name="Int. J. Syst. Evol. Microbiol.">
        <title>The Global Catalogue of Microorganisms (GCM) 10K type strain sequencing project: providing services to taxonomists for standard genome sequencing and annotation.</title>
        <authorList>
            <consortium name="The Broad Institute Genomics Platform"/>
            <consortium name="The Broad Institute Genome Sequencing Center for Infectious Disease"/>
            <person name="Wu L."/>
            <person name="Ma J."/>
        </authorList>
    </citation>
    <scope>NUCLEOTIDE SEQUENCE [LARGE SCALE GENOMIC DNA]</scope>
    <source>
        <strain evidence="3">KCTC 42255</strain>
    </source>
</reference>
<evidence type="ECO:0000313" key="2">
    <source>
        <dbReference type="EMBL" id="MFD2698058.1"/>
    </source>
</evidence>
<comment type="caution">
    <text evidence="2">The sequence shown here is derived from an EMBL/GenBank/DDBJ whole genome shotgun (WGS) entry which is preliminary data.</text>
</comment>
<proteinExistence type="predicted"/>
<feature type="region of interest" description="Disordered" evidence="1">
    <location>
        <begin position="69"/>
        <end position="179"/>
    </location>
</feature>
<feature type="compositionally biased region" description="Polar residues" evidence="1">
    <location>
        <begin position="112"/>
        <end position="123"/>
    </location>
</feature>
<feature type="compositionally biased region" description="Low complexity" evidence="1">
    <location>
        <begin position="73"/>
        <end position="84"/>
    </location>
</feature>
<protein>
    <submittedName>
        <fullName evidence="2">Uncharacterized protein</fullName>
    </submittedName>
</protein>
<dbReference type="Proteomes" id="UP001597357">
    <property type="component" value="Unassembled WGS sequence"/>
</dbReference>
<feature type="compositionally biased region" description="Basic and acidic residues" evidence="1">
    <location>
        <begin position="85"/>
        <end position="110"/>
    </location>
</feature>
<organism evidence="2 3">
    <name type="scientific">Mesonia sediminis</name>
    <dbReference type="NCBI Taxonomy" id="1703946"/>
    <lineage>
        <taxon>Bacteria</taxon>
        <taxon>Pseudomonadati</taxon>
        <taxon>Bacteroidota</taxon>
        <taxon>Flavobacteriia</taxon>
        <taxon>Flavobacteriales</taxon>
        <taxon>Flavobacteriaceae</taxon>
        <taxon>Mesonia</taxon>
    </lineage>
</organism>
<evidence type="ECO:0000313" key="3">
    <source>
        <dbReference type="Proteomes" id="UP001597357"/>
    </source>
</evidence>